<feature type="region of interest" description="Disordered" evidence="1">
    <location>
        <begin position="40"/>
        <end position="60"/>
    </location>
</feature>
<dbReference type="GO" id="GO:0008270">
    <property type="term" value="F:zinc ion binding"/>
    <property type="evidence" value="ECO:0007669"/>
    <property type="project" value="InterPro"/>
</dbReference>
<feature type="compositionally biased region" description="Low complexity" evidence="1">
    <location>
        <begin position="40"/>
        <end position="54"/>
    </location>
</feature>
<accession>A0AAW2S2T4</accession>
<evidence type="ECO:0000313" key="2">
    <source>
        <dbReference type="EMBL" id="KAL0386815.1"/>
    </source>
</evidence>
<organism evidence="2">
    <name type="scientific">Sesamum radiatum</name>
    <name type="common">Black benniseed</name>
    <dbReference type="NCBI Taxonomy" id="300843"/>
    <lineage>
        <taxon>Eukaryota</taxon>
        <taxon>Viridiplantae</taxon>
        <taxon>Streptophyta</taxon>
        <taxon>Embryophyta</taxon>
        <taxon>Tracheophyta</taxon>
        <taxon>Spermatophyta</taxon>
        <taxon>Magnoliopsida</taxon>
        <taxon>eudicotyledons</taxon>
        <taxon>Gunneridae</taxon>
        <taxon>Pentapetalae</taxon>
        <taxon>asterids</taxon>
        <taxon>lamiids</taxon>
        <taxon>Lamiales</taxon>
        <taxon>Pedaliaceae</taxon>
        <taxon>Sesamum</taxon>
    </lineage>
</organism>
<dbReference type="Pfam" id="PF02068">
    <property type="entry name" value="Metallothio_PEC"/>
    <property type="match status" value="1"/>
</dbReference>
<comment type="caution">
    <text evidence="2">The sequence shown here is derived from an EMBL/GenBank/DDBJ whole genome shotgun (WGS) entry which is preliminary data.</text>
</comment>
<proteinExistence type="predicted"/>
<gene>
    <name evidence="2" type="ORF">Sradi_2563300</name>
</gene>
<reference evidence="2" key="2">
    <citation type="journal article" date="2024" name="Plant">
        <title>Genomic evolution and insights into agronomic trait innovations of Sesamum species.</title>
        <authorList>
            <person name="Miao H."/>
            <person name="Wang L."/>
            <person name="Qu L."/>
            <person name="Liu H."/>
            <person name="Sun Y."/>
            <person name="Le M."/>
            <person name="Wang Q."/>
            <person name="Wei S."/>
            <person name="Zheng Y."/>
            <person name="Lin W."/>
            <person name="Duan Y."/>
            <person name="Cao H."/>
            <person name="Xiong S."/>
            <person name="Wang X."/>
            <person name="Wei L."/>
            <person name="Li C."/>
            <person name="Ma Q."/>
            <person name="Ju M."/>
            <person name="Zhao R."/>
            <person name="Li G."/>
            <person name="Mu C."/>
            <person name="Tian Q."/>
            <person name="Mei H."/>
            <person name="Zhang T."/>
            <person name="Gao T."/>
            <person name="Zhang H."/>
        </authorList>
    </citation>
    <scope>NUCLEOTIDE SEQUENCE</scope>
    <source>
        <strain evidence="2">G02</strain>
    </source>
</reference>
<sequence length="90" mass="9043">MADMRGSGVVCDDRCGCPSPCPGGIACRCSTGVGMIRQRSTSSAPAGNTAAAIPAPVPSPRSGGLGRPFAGVVLAAPVRHALLKTLPRHY</sequence>
<dbReference type="EMBL" id="JACGWJ010000011">
    <property type="protein sequence ID" value="KAL0386815.1"/>
    <property type="molecule type" value="Genomic_DNA"/>
</dbReference>
<evidence type="ECO:0000256" key="1">
    <source>
        <dbReference type="SAM" id="MobiDB-lite"/>
    </source>
</evidence>
<dbReference type="PROSITE" id="PS51257">
    <property type="entry name" value="PROKAR_LIPOPROTEIN"/>
    <property type="match status" value="1"/>
</dbReference>
<dbReference type="AlphaFoldDB" id="A0AAW2S2T4"/>
<name>A0AAW2S2T4_SESRA</name>
<dbReference type="InterPro" id="IPR000316">
    <property type="entry name" value="Metallthion_15"/>
</dbReference>
<protein>
    <submittedName>
        <fullName evidence="2">Uncharacterized protein</fullName>
    </submittedName>
</protein>
<reference evidence="2" key="1">
    <citation type="submission" date="2020-06" db="EMBL/GenBank/DDBJ databases">
        <authorList>
            <person name="Li T."/>
            <person name="Hu X."/>
            <person name="Zhang T."/>
            <person name="Song X."/>
            <person name="Zhang H."/>
            <person name="Dai N."/>
            <person name="Sheng W."/>
            <person name="Hou X."/>
            <person name="Wei L."/>
        </authorList>
    </citation>
    <scope>NUCLEOTIDE SEQUENCE</scope>
    <source>
        <strain evidence="2">G02</strain>
        <tissue evidence="2">Leaf</tissue>
    </source>
</reference>
<dbReference type="PRINTS" id="PR00877">
    <property type="entry name" value="MTPLANTPEC"/>
</dbReference>